<reference evidence="1" key="1">
    <citation type="submission" date="2011-02" db="EMBL/GenBank/DDBJ databases">
        <title>The genome of the leaf-cutting ant Acromyrmex echinatior suggests key adaptations to social evolution and fungus farming.</title>
        <authorList>
            <person name="Nygaard S."/>
            <person name="Zhang G."/>
        </authorList>
    </citation>
    <scope>NUCLEOTIDE SEQUENCE</scope>
</reference>
<gene>
    <name evidence="1" type="ORF">G5I_10183</name>
</gene>
<dbReference type="InParanoid" id="F4WW29"/>
<name>F4WW29_ACREC</name>
<evidence type="ECO:0000313" key="2">
    <source>
        <dbReference type="Proteomes" id="UP000007755"/>
    </source>
</evidence>
<dbReference type="EMBL" id="GL888404">
    <property type="protein sequence ID" value="EGI61618.1"/>
    <property type="molecule type" value="Genomic_DNA"/>
</dbReference>
<protein>
    <submittedName>
        <fullName evidence="1">Uncharacterized protein</fullName>
    </submittedName>
</protein>
<evidence type="ECO:0000313" key="1">
    <source>
        <dbReference type="EMBL" id="EGI61618.1"/>
    </source>
</evidence>
<sequence length="62" mass="6954">MPIVNNNQQREDISGSCFPNLDLDNRYTVAHSPDDTALNFVSRFNGDGFYSEFPVAPRCSRG</sequence>
<keyword evidence="2" id="KW-1185">Reference proteome</keyword>
<dbReference type="AlphaFoldDB" id="F4WW29"/>
<dbReference type="Proteomes" id="UP000007755">
    <property type="component" value="Unassembled WGS sequence"/>
</dbReference>
<accession>F4WW29</accession>
<proteinExistence type="predicted"/>
<organism evidence="2">
    <name type="scientific">Acromyrmex echinatior</name>
    <name type="common">Panamanian leafcutter ant</name>
    <name type="synonym">Acromyrmex octospinosus echinatior</name>
    <dbReference type="NCBI Taxonomy" id="103372"/>
    <lineage>
        <taxon>Eukaryota</taxon>
        <taxon>Metazoa</taxon>
        <taxon>Ecdysozoa</taxon>
        <taxon>Arthropoda</taxon>
        <taxon>Hexapoda</taxon>
        <taxon>Insecta</taxon>
        <taxon>Pterygota</taxon>
        <taxon>Neoptera</taxon>
        <taxon>Endopterygota</taxon>
        <taxon>Hymenoptera</taxon>
        <taxon>Apocrita</taxon>
        <taxon>Aculeata</taxon>
        <taxon>Formicoidea</taxon>
        <taxon>Formicidae</taxon>
        <taxon>Myrmicinae</taxon>
        <taxon>Acromyrmex</taxon>
    </lineage>
</organism>